<gene>
    <name evidence="5" type="ORF">G3A44_01960</name>
</gene>
<comment type="similarity">
    <text evidence="1">Belongs to the leucine-binding protein family.</text>
</comment>
<name>A0A7C9PFR7_9BURK</name>
<evidence type="ECO:0000259" key="4">
    <source>
        <dbReference type="Pfam" id="PF13458"/>
    </source>
</evidence>
<dbReference type="RefSeq" id="WP_163455790.1">
    <property type="nucleotide sequence ID" value="NZ_JAAGOH010000001.1"/>
</dbReference>
<organism evidence="5 6">
    <name type="scientific">Ideonella livida</name>
    <dbReference type="NCBI Taxonomy" id="2707176"/>
    <lineage>
        <taxon>Bacteria</taxon>
        <taxon>Pseudomonadati</taxon>
        <taxon>Pseudomonadota</taxon>
        <taxon>Betaproteobacteria</taxon>
        <taxon>Burkholderiales</taxon>
        <taxon>Sphaerotilaceae</taxon>
        <taxon>Ideonella</taxon>
    </lineage>
</organism>
<keyword evidence="6" id="KW-1185">Reference proteome</keyword>
<feature type="domain" description="Leucine-binding protein" evidence="4">
    <location>
        <begin position="34"/>
        <end position="358"/>
    </location>
</feature>
<evidence type="ECO:0000313" key="6">
    <source>
        <dbReference type="Proteomes" id="UP000484255"/>
    </source>
</evidence>
<dbReference type="CDD" id="cd06326">
    <property type="entry name" value="PBP1_ABC_ligand_binding-like"/>
    <property type="match status" value="1"/>
</dbReference>
<evidence type="ECO:0000256" key="3">
    <source>
        <dbReference type="SAM" id="SignalP"/>
    </source>
</evidence>
<dbReference type="SUPFAM" id="SSF53822">
    <property type="entry name" value="Periplasmic binding protein-like I"/>
    <property type="match status" value="1"/>
</dbReference>
<dbReference type="EMBL" id="JAAGOH010000001">
    <property type="protein sequence ID" value="NDY89954.1"/>
    <property type="molecule type" value="Genomic_DNA"/>
</dbReference>
<feature type="signal peptide" evidence="3">
    <location>
        <begin position="1"/>
        <end position="27"/>
    </location>
</feature>
<evidence type="ECO:0000256" key="2">
    <source>
        <dbReference type="ARBA" id="ARBA00022729"/>
    </source>
</evidence>
<dbReference type="Gene3D" id="3.40.50.2300">
    <property type="match status" value="2"/>
</dbReference>
<reference evidence="5 6" key="1">
    <citation type="submission" date="2020-02" db="EMBL/GenBank/DDBJ databases">
        <title>Ideonella bacterium strain TBM-1.</title>
        <authorList>
            <person name="Chen W.-M."/>
        </authorList>
    </citation>
    <scope>NUCLEOTIDE SEQUENCE [LARGE SCALE GENOMIC DNA]</scope>
    <source>
        <strain evidence="5 6">TBM-1</strain>
    </source>
</reference>
<dbReference type="Proteomes" id="UP000484255">
    <property type="component" value="Unassembled WGS sequence"/>
</dbReference>
<dbReference type="PANTHER" id="PTHR47235:SF1">
    <property type="entry name" value="BLR6548 PROTEIN"/>
    <property type="match status" value="1"/>
</dbReference>
<evidence type="ECO:0000256" key="1">
    <source>
        <dbReference type="ARBA" id="ARBA00010062"/>
    </source>
</evidence>
<dbReference type="InterPro" id="IPR028082">
    <property type="entry name" value="Peripla_BP_I"/>
</dbReference>
<feature type="chain" id="PRO_5028951121" evidence="3">
    <location>
        <begin position="28"/>
        <end position="374"/>
    </location>
</feature>
<accession>A0A7C9PFR7</accession>
<sequence length="374" mass="39634">MTSCRSLTARALLATALGVLAPLSAWAEKLSVVQVAPLSGLEATLGRAYGAGMDLAFQAANRQGLNGHTLQLVKADDHHRAEDTLAETRRLLAEARPIALAGYVGDEAVSALLKSGLLEQERVPLVGFKAIALDPDHPLVFSPRAGMRLEVAKLAQHLRTVGIERVALFHEEGAQGVQQAVEAAFKEHSLKLVGQAAYPAGTARASAAAEKLLGSNAQAILIVASSSAAAAFIENYRGSGGSAQLFAHSGADIEQLAKRLAEQHTRGLAIAQVVPNPYKIALRLTKEFRELAAATQPPTPVSFTMLEGYITGRLIVEAVRRQGAKPTREGIAAAIESFGSLDLQGLRLSFSPQQRTGSRLVELSIVNQDGRIQQ</sequence>
<evidence type="ECO:0000313" key="5">
    <source>
        <dbReference type="EMBL" id="NDY89954.1"/>
    </source>
</evidence>
<comment type="caution">
    <text evidence="5">The sequence shown here is derived from an EMBL/GenBank/DDBJ whole genome shotgun (WGS) entry which is preliminary data.</text>
</comment>
<proteinExistence type="inferred from homology"/>
<protein>
    <submittedName>
        <fullName evidence="5">ABC transporter substrate-binding protein</fullName>
    </submittedName>
</protein>
<dbReference type="AlphaFoldDB" id="A0A7C9PFR7"/>
<dbReference type="InterPro" id="IPR028081">
    <property type="entry name" value="Leu-bd"/>
</dbReference>
<keyword evidence="2 3" id="KW-0732">Signal</keyword>
<dbReference type="Pfam" id="PF13458">
    <property type="entry name" value="Peripla_BP_6"/>
    <property type="match status" value="1"/>
</dbReference>
<dbReference type="PANTHER" id="PTHR47235">
    <property type="entry name" value="BLR6548 PROTEIN"/>
    <property type="match status" value="1"/>
</dbReference>